<gene>
    <name evidence="6" type="ORF">CJ030_MR5G017101</name>
</gene>
<dbReference type="AlphaFoldDB" id="A0A6A1VQD9"/>
<dbReference type="InterPro" id="IPR017896">
    <property type="entry name" value="4Fe4S_Fe-S-bd"/>
</dbReference>
<reference evidence="6 7" key="1">
    <citation type="journal article" date="2019" name="Plant Biotechnol. J.">
        <title>The red bayberry genome and genetic basis of sex determination.</title>
        <authorList>
            <person name="Jia H.M."/>
            <person name="Jia H.J."/>
            <person name="Cai Q.L."/>
            <person name="Wang Y."/>
            <person name="Zhao H.B."/>
            <person name="Yang W.F."/>
            <person name="Wang G.Y."/>
            <person name="Li Y.H."/>
            <person name="Zhan D.L."/>
            <person name="Shen Y.T."/>
            <person name="Niu Q.F."/>
            <person name="Chang L."/>
            <person name="Qiu J."/>
            <person name="Zhao L."/>
            <person name="Xie H.B."/>
            <person name="Fu W.Y."/>
            <person name="Jin J."/>
            <person name="Li X.W."/>
            <person name="Jiao Y."/>
            <person name="Zhou C.C."/>
            <person name="Tu T."/>
            <person name="Chai C.Y."/>
            <person name="Gao J.L."/>
            <person name="Fan L.J."/>
            <person name="van de Weg E."/>
            <person name="Wang J.Y."/>
            <person name="Gao Z.S."/>
        </authorList>
    </citation>
    <scope>NUCLEOTIDE SEQUENCE [LARGE SCALE GENOMIC DNA]</scope>
    <source>
        <tissue evidence="6">Leaves</tissue>
    </source>
</reference>
<evidence type="ECO:0000256" key="2">
    <source>
        <dbReference type="ARBA" id="ARBA00022723"/>
    </source>
</evidence>
<dbReference type="EMBL" id="RXIC02000023">
    <property type="protein sequence ID" value="KAB1213838.1"/>
    <property type="molecule type" value="Genomic_DNA"/>
</dbReference>
<dbReference type="OrthoDB" id="204405at2759"/>
<dbReference type="PANTHER" id="PTHR24960:SF79">
    <property type="entry name" value="PHOTOSYSTEM I IRON-SULFUR CENTER"/>
    <property type="match status" value="1"/>
</dbReference>
<feature type="domain" description="4Fe-4S ferredoxin-type" evidence="5">
    <location>
        <begin position="117"/>
        <end position="148"/>
    </location>
</feature>
<keyword evidence="1" id="KW-0004">4Fe-4S</keyword>
<dbReference type="InterPro" id="IPR021039">
    <property type="entry name" value="Fe-S-bd_prot_LdpA_C"/>
</dbReference>
<keyword evidence="2" id="KW-0479">Metal-binding</keyword>
<protein>
    <recommendedName>
        <fullName evidence="5">4Fe-4S ferredoxin-type domain-containing protein</fullName>
    </recommendedName>
</protein>
<keyword evidence="3" id="KW-0408">Iron</keyword>
<dbReference type="Pfam" id="PF12617">
    <property type="entry name" value="LdpA_C"/>
    <property type="match status" value="1"/>
</dbReference>
<keyword evidence="4" id="KW-0411">Iron-sulfur</keyword>
<comment type="caution">
    <text evidence="6">The sequence shown here is derived from an EMBL/GenBank/DDBJ whole genome shotgun (WGS) entry which is preliminary data.</text>
</comment>
<dbReference type="Pfam" id="PF25160">
    <property type="entry name" value="LdpA_Fe-S-bd"/>
    <property type="match status" value="1"/>
</dbReference>
<dbReference type="Proteomes" id="UP000516437">
    <property type="component" value="Chromosome 5"/>
</dbReference>
<evidence type="ECO:0000256" key="3">
    <source>
        <dbReference type="ARBA" id="ARBA00023004"/>
    </source>
</evidence>
<evidence type="ECO:0000313" key="7">
    <source>
        <dbReference type="Proteomes" id="UP000516437"/>
    </source>
</evidence>
<dbReference type="SUPFAM" id="SSF54862">
    <property type="entry name" value="4Fe-4S ferredoxins"/>
    <property type="match status" value="1"/>
</dbReference>
<dbReference type="InterPro" id="IPR017900">
    <property type="entry name" value="4Fe4S_Fe_S_CS"/>
</dbReference>
<feature type="domain" description="4Fe-4S ferredoxin-type" evidence="5">
    <location>
        <begin position="163"/>
        <end position="192"/>
    </location>
</feature>
<name>A0A6A1VQD9_9ROSI</name>
<dbReference type="InterPro" id="IPR057431">
    <property type="entry name" value="LdpA_Fe-S-bd"/>
</dbReference>
<dbReference type="PROSITE" id="PS00198">
    <property type="entry name" value="4FE4S_FER_1"/>
    <property type="match status" value="1"/>
</dbReference>
<evidence type="ECO:0000313" key="6">
    <source>
        <dbReference type="EMBL" id="KAB1213838.1"/>
    </source>
</evidence>
<evidence type="ECO:0000259" key="5">
    <source>
        <dbReference type="PROSITE" id="PS51379"/>
    </source>
</evidence>
<evidence type="ECO:0000256" key="1">
    <source>
        <dbReference type="ARBA" id="ARBA00022485"/>
    </source>
</evidence>
<dbReference type="PROSITE" id="PS51379">
    <property type="entry name" value="4FE4S_FER_2"/>
    <property type="match status" value="2"/>
</dbReference>
<organism evidence="6 7">
    <name type="scientific">Morella rubra</name>
    <name type="common">Chinese bayberry</name>
    <dbReference type="NCBI Taxonomy" id="262757"/>
    <lineage>
        <taxon>Eukaryota</taxon>
        <taxon>Viridiplantae</taxon>
        <taxon>Streptophyta</taxon>
        <taxon>Embryophyta</taxon>
        <taxon>Tracheophyta</taxon>
        <taxon>Spermatophyta</taxon>
        <taxon>Magnoliopsida</taxon>
        <taxon>eudicotyledons</taxon>
        <taxon>Gunneridae</taxon>
        <taxon>Pentapetalae</taxon>
        <taxon>rosids</taxon>
        <taxon>fabids</taxon>
        <taxon>Fagales</taxon>
        <taxon>Myricaceae</taxon>
        <taxon>Morella</taxon>
    </lineage>
</organism>
<accession>A0A6A1VQD9</accession>
<keyword evidence="7" id="KW-1185">Reference proteome</keyword>
<dbReference type="GO" id="GO:0051539">
    <property type="term" value="F:4 iron, 4 sulfur cluster binding"/>
    <property type="evidence" value="ECO:0007669"/>
    <property type="project" value="UniProtKB-KW"/>
</dbReference>
<dbReference type="PANTHER" id="PTHR24960">
    <property type="entry name" value="PHOTOSYSTEM I IRON-SULFUR CENTER-RELATED"/>
    <property type="match status" value="1"/>
</dbReference>
<dbReference type="Gene3D" id="3.30.70.20">
    <property type="match status" value="1"/>
</dbReference>
<dbReference type="InterPro" id="IPR050157">
    <property type="entry name" value="PSI_iron-sulfur_center"/>
</dbReference>
<dbReference type="GO" id="GO:0046872">
    <property type="term" value="F:metal ion binding"/>
    <property type="evidence" value="ECO:0007669"/>
    <property type="project" value="UniProtKB-KW"/>
</dbReference>
<proteinExistence type="predicted"/>
<sequence length="431" mass="46544">MALISVRVNPRSNKGLDNVRNLVKTVGIPSVTSSPLESLRKGNWVKLICGASFEDVVDIRNLSLVYTLAGVDCIDCAADGAVTSAVNDGIEAAIGIVGLRRPWVMISVNDDEDLHFRKAEFDPEDCPLDCSRPCEVVCPAGAIVLKEGVSTEVSYGANTPGVLKGGVITERCYGCGRCFPVCPYDKIKVVTYKRDATATADLIKRNGVDALEIHTSGRQASLFKELWDGLGDSVAYLRLVAVSLPNAGDSTISSMNTMYSVMQPHLRCFNLWQFPCLSIHLSNLVHELKLDGRPMSGDIGRGATRESLAFAVQLAAVKDRPPGFLQLAGGTNAHTVDGLKKRGLFQTTTINENSKGEKQMVDSSSSLQALISGVAYGGYARKIVGRVFNSMQSQHGVAPIEDYPDHLLEALREALTLVGTVKCYDQFLSCR</sequence>
<evidence type="ECO:0000256" key="4">
    <source>
        <dbReference type="ARBA" id="ARBA00023014"/>
    </source>
</evidence>